<sequence length="88" mass="9970">MEKKIKEETFIKKYGSLIVLLICIVISGVLYFNKIINHQTSTVIDALAGLGWIIYEARKAKLENRTIVAKIFFIGVCIEAIMLIIDLL</sequence>
<keyword evidence="3" id="KW-1185">Reference proteome</keyword>
<gene>
    <name evidence="2" type="ORF">GSF08_01450</name>
</gene>
<reference evidence="2 3" key="2">
    <citation type="submission" date="2020-01" db="EMBL/GenBank/DDBJ databases">
        <title>Clostridiaceae sp. nov. isolated from the gut of human by culturomics.</title>
        <authorList>
            <person name="Chang Y."/>
        </authorList>
    </citation>
    <scope>NUCLEOTIDE SEQUENCE [LARGE SCALE GENOMIC DNA]</scope>
    <source>
        <strain evidence="2 3">DONG20-135</strain>
    </source>
</reference>
<keyword evidence="1" id="KW-0472">Membrane</keyword>
<dbReference type="AlphaFoldDB" id="A0A6N8U7T8"/>
<dbReference type="EMBL" id="WUUQ01000001">
    <property type="protein sequence ID" value="MXQ72609.1"/>
    <property type="molecule type" value="Genomic_DNA"/>
</dbReference>
<feature type="transmembrane region" description="Helical" evidence="1">
    <location>
        <begin position="14"/>
        <end position="32"/>
    </location>
</feature>
<evidence type="ECO:0000256" key="1">
    <source>
        <dbReference type="SAM" id="Phobius"/>
    </source>
</evidence>
<proteinExistence type="predicted"/>
<keyword evidence="1" id="KW-1133">Transmembrane helix</keyword>
<protein>
    <submittedName>
        <fullName evidence="2">Uncharacterized protein</fullName>
    </submittedName>
</protein>
<reference evidence="2 3" key="1">
    <citation type="submission" date="2019-12" db="EMBL/GenBank/DDBJ databases">
        <authorList>
            <person name="Yang R."/>
        </authorList>
    </citation>
    <scope>NUCLEOTIDE SEQUENCE [LARGE SCALE GENOMIC DNA]</scope>
    <source>
        <strain evidence="2 3">DONG20-135</strain>
    </source>
</reference>
<organism evidence="2 3">
    <name type="scientific">Copranaerobaculum intestinale</name>
    <dbReference type="NCBI Taxonomy" id="2692629"/>
    <lineage>
        <taxon>Bacteria</taxon>
        <taxon>Bacillati</taxon>
        <taxon>Bacillota</taxon>
        <taxon>Erysipelotrichia</taxon>
        <taxon>Erysipelotrichales</taxon>
        <taxon>Erysipelotrichaceae</taxon>
        <taxon>Copranaerobaculum</taxon>
    </lineage>
</organism>
<dbReference type="Proteomes" id="UP000434036">
    <property type="component" value="Unassembled WGS sequence"/>
</dbReference>
<dbReference type="RefSeq" id="WP_160624099.1">
    <property type="nucleotide sequence ID" value="NZ_WUUQ01000001.1"/>
</dbReference>
<evidence type="ECO:0000313" key="3">
    <source>
        <dbReference type="Proteomes" id="UP000434036"/>
    </source>
</evidence>
<evidence type="ECO:0000313" key="2">
    <source>
        <dbReference type="EMBL" id="MXQ72609.1"/>
    </source>
</evidence>
<comment type="caution">
    <text evidence="2">The sequence shown here is derived from an EMBL/GenBank/DDBJ whole genome shotgun (WGS) entry which is preliminary data.</text>
</comment>
<feature type="transmembrane region" description="Helical" evidence="1">
    <location>
        <begin position="67"/>
        <end position="85"/>
    </location>
</feature>
<name>A0A6N8U7T8_9FIRM</name>
<accession>A0A6N8U7T8</accession>
<keyword evidence="1" id="KW-0812">Transmembrane</keyword>